<dbReference type="AlphaFoldDB" id="A0A521AWH7"/>
<dbReference type="NCBIfam" id="TIGR00741">
    <property type="entry name" value="yfiA"/>
    <property type="match status" value="1"/>
</dbReference>
<dbReference type="InterPro" id="IPR036567">
    <property type="entry name" value="RHF-like"/>
</dbReference>
<dbReference type="Proteomes" id="UP000317557">
    <property type="component" value="Unassembled WGS sequence"/>
</dbReference>
<dbReference type="InterPro" id="IPR003489">
    <property type="entry name" value="RHF/RaiA"/>
</dbReference>
<dbReference type="RefSeq" id="WP_142452902.1">
    <property type="nucleotide sequence ID" value="NZ_FXTP01000001.1"/>
</dbReference>
<dbReference type="Pfam" id="PF02482">
    <property type="entry name" value="Ribosomal_S30AE"/>
    <property type="match status" value="1"/>
</dbReference>
<organism evidence="1 2">
    <name type="scientific">Gracilimonas mengyeensis</name>
    <dbReference type="NCBI Taxonomy" id="1302730"/>
    <lineage>
        <taxon>Bacteria</taxon>
        <taxon>Pseudomonadati</taxon>
        <taxon>Balneolota</taxon>
        <taxon>Balneolia</taxon>
        <taxon>Balneolales</taxon>
        <taxon>Balneolaceae</taxon>
        <taxon>Gracilimonas</taxon>
    </lineage>
</organism>
<dbReference type="CDD" id="cd00552">
    <property type="entry name" value="RaiA"/>
    <property type="match status" value="1"/>
</dbReference>
<reference evidence="1 2" key="1">
    <citation type="submission" date="2017-05" db="EMBL/GenBank/DDBJ databases">
        <authorList>
            <person name="Varghese N."/>
            <person name="Submissions S."/>
        </authorList>
    </citation>
    <scope>NUCLEOTIDE SEQUENCE [LARGE SCALE GENOMIC DNA]</scope>
    <source>
        <strain evidence="1 2">DSM 21985</strain>
    </source>
</reference>
<gene>
    <name evidence="1" type="ORF">SAMN06265219_101400</name>
</gene>
<evidence type="ECO:0000313" key="1">
    <source>
        <dbReference type="EMBL" id="SMO39144.1"/>
    </source>
</evidence>
<accession>A0A521AWH7</accession>
<dbReference type="OrthoDB" id="9808702at2"/>
<protein>
    <submittedName>
        <fullName evidence="1">Putative sigma-54 modulation protein</fullName>
    </submittedName>
</protein>
<dbReference type="SUPFAM" id="SSF69754">
    <property type="entry name" value="Ribosome binding protein Y (YfiA homologue)"/>
    <property type="match status" value="1"/>
</dbReference>
<proteinExistence type="predicted"/>
<keyword evidence="2" id="KW-1185">Reference proteome</keyword>
<sequence length="99" mass="11532">MKTTFTARHFEASTDLQNFCRDSVEKLEQFYDRIVMCDIILQPTPSDDNPQQAELIVKVPRKILTAKESGTTYEQAMHNAIDVITRQLKRYKQKMHATN</sequence>
<evidence type="ECO:0000313" key="2">
    <source>
        <dbReference type="Proteomes" id="UP000317557"/>
    </source>
</evidence>
<dbReference type="Gene3D" id="3.30.160.100">
    <property type="entry name" value="Ribosome hibernation promotion factor-like"/>
    <property type="match status" value="1"/>
</dbReference>
<dbReference type="EMBL" id="FXTP01000001">
    <property type="protein sequence ID" value="SMO39144.1"/>
    <property type="molecule type" value="Genomic_DNA"/>
</dbReference>
<name>A0A521AWH7_9BACT</name>